<protein>
    <submittedName>
        <fullName evidence="2">VOC family protein</fullName>
    </submittedName>
</protein>
<dbReference type="InterPro" id="IPR041581">
    <property type="entry name" value="Glyoxalase_6"/>
</dbReference>
<dbReference type="Gene3D" id="3.10.180.10">
    <property type="entry name" value="2,3-Dihydroxybiphenyl 1,2-Dioxygenase, domain 1"/>
    <property type="match status" value="1"/>
</dbReference>
<sequence length="124" mass="13949">MILRHITVDSADPYQLATFWSSATGWPISDVDEPGDDEVLIEAPSAVPGILFVKVPEGKTVKNRIHFDWEPTERTRDDEVDRVIALGARLHEDHRTADGRGWVTLLDPEGNEFCIEQGRVENRG</sequence>
<proteinExistence type="predicted"/>
<feature type="domain" description="VOC" evidence="1">
    <location>
        <begin position="2"/>
        <end position="118"/>
    </location>
</feature>
<gene>
    <name evidence="2" type="ORF">V1634_15600</name>
</gene>
<reference evidence="2 3" key="1">
    <citation type="submission" date="2024-01" db="EMBL/GenBank/DDBJ databases">
        <title>Genome insights into Plantactinospora veratri sp. nov.</title>
        <authorList>
            <person name="Wang L."/>
        </authorList>
    </citation>
    <scope>NUCLEOTIDE SEQUENCE [LARGE SCALE GENOMIC DNA]</scope>
    <source>
        <strain evidence="2 3">NEAU-FHS4</strain>
    </source>
</reference>
<name>A0ABU7SE79_9ACTN</name>
<dbReference type="PANTHER" id="PTHR35908:SF1">
    <property type="entry name" value="CONSERVED PROTEIN"/>
    <property type="match status" value="1"/>
</dbReference>
<evidence type="ECO:0000313" key="2">
    <source>
        <dbReference type="EMBL" id="MEE6308253.1"/>
    </source>
</evidence>
<dbReference type="EMBL" id="JAZGQL010000009">
    <property type="protein sequence ID" value="MEE6308253.1"/>
    <property type="molecule type" value="Genomic_DNA"/>
</dbReference>
<dbReference type="PROSITE" id="PS51819">
    <property type="entry name" value="VOC"/>
    <property type="match status" value="1"/>
</dbReference>
<evidence type="ECO:0000259" key="1">
    <source>
        <dbReference type="PROSITE" id="PS51819"/>
    </source>
</evidence>
<accession>A0ABU7SE79</accession>
<dbReference type="Pfam" id="PF18029">
    <property type="entry name" value="Glyoxalase_6"/>
    <property type="match status" value="1"/>
</dbReference>
<dbReference type="Proteomes" id="UP001339911">
    <property type="component" value="Unassembled WGS sequence"/>
</dbReference>
<dbReference type="InterPro" id="IPR029068">
    <property type="entry name" value="Glyas_Bleomycin-R_OHBP_Dase"/>
</dbReference>
<dbReference type="RefSeq" id="WP_331208534.1">
    <property type="nucleotide sequence ID" value="NZ_JAZGQL010000009.1"/>
</dbReference>
<dbReference type="SUPFAM" id="SSF54593">
    <property type="entry name" value="Glyoxalase/Bleomycin resistance protein/Dihydroxybiphenyl dioxygenase"/>
    <property type="match status" value="1"/>
</dbReference>
<comment type="caution">
    <text evidence="2">The sequence shown here is derived from an EMBL/GenBank/DDBJ whole genome shotgun (WGS) entry which is preliminary data.</text>
</comment>
<dbReference type="PANTHER" id="PTHR35908">
    <property type="entry name" value="HYPOTHETICAL FUSION PROTEIN"/>
    <property type="match status" value="1"/>
</dbReference>
<organism evidence="2 3">
    <name type="scientific">Plantactinospora veratri</name>
    <dbReference type="NCBI Taxonomy" id="1436122"/>
    <lineage>
        <taxon>Bacteria</taxon>
        <taxon>Bacillati</taxon>
        <taxon>Actinomycetota</taxon>
        <taxon>Actinomycetes</taxon>
        <taxon>Micromonosporales</taxon>
        <taxon>Micromonosporaceae</taxon>
        <taxon>Plantactinospora</taxon>
    </lineage>
</organism>
<evidence type="ECO:0000313" key="3">
    <source>
        <dbReference type="Proteomes" id="UP001339911"/>
    </source>
</evidence>
<dbReference type="InterPro" id="IPR037523">
    <property type="entry name" value="VOC_core"/>
</dbReference>
<keyword evidence="3" id="KW-1185">Reference proteome</keyword>